<dbReference type="GO" id="GO:0000981">
    <property type="term" value="F:DNA-binding transcription factor activity, RNA polymerase II-specific"/>
    <property type="evidence" value="ECO:0007669"/>
    <property type="project" value="TreeGrafter"/>
</dbReference>
<reference evidence="7" key="2">
    <citation type="submission" date="2018-05" db="EMBL/GenBank/DDBJ databases">
        <title>OpunRS2 (Oryza punctata Reference Sequence Version 2).</title>
        <authorList>
            <person name="Zhang J."/>
            <person name="Kudrna D."/>
            <person name="Lee S."/>
            <person name="Talag J."/>
            <person name="Welchert J."/>
            <person name="Wing R.A."/>
        </authorList>
    </citation>
    <scope>NUCLEOTIDE SEQUENCE [LARGE SCALE GENOMIC DNA]</scope>
</reference>
<evidence type="ECO:0000256" key="4">
    <source>
        <dbReference type="ARBA" id="ARBA00023163"/>
    </source>
</evidence>
<dbReference type="SUPFAM" id="SSF55455">
    <property type="entry name" value="SRF-like"/>
    <property type="match status" value="1"/>
</dbReference>
<dbReference type="Gene3D" id="3.40.1810.10">
    <property type="entry name" value="Transcription factor, MADS-box"/>
    <property type="match status" value="1"/>
</dbReference>
<keyword evidence="2" id="KW-0805">Transcription regulation</keyword>
<keyword evidence="3" id="KW-0238">DNA-binding</keyword>
<dbReference type="PANTHER" id="PTHR11945">
    <property type="entry name" value="MADS BOX PROTEIN"/>
    <property type="match status" value="1"/>
</dbReference>
<protein>
    <recommendedName>
        <fullName evidence="6">MADS-box domain-containing protein</fullName>
    </recommendedName>
</protein>
<feature type="domain" description="MADS-box" evidence="6">
    <location>
        <begin position="11"/>
        <end position="71"/>
    </location>
</feature>
<dbReference type="eggNOG" id="KOG0014">
    <property type="taxonomic scope" value="Eukaryota"/>
</dbReference>
<dbReference type="PRINTS" id="PR00404">
    <property type="entry name" value="MADSDOMAIN"/>
</dbReference>
<dbReference type="Pfam" id="PF00319">
    <property type="entry name" value="SRF-TF"/>
    <property type="match status" value="1"/>
</dbReference>
<dbReference type="OMA" id="TKNHAWI"/>
<dbReference type="InterPro" id="IPR036879">
    <property type="entry name" value="TF_MADSbox_sf"/>
</dbReference>
<evidence type="ECO:0000313" key="8">
    <source>
        <dbReference type="Proteomes" id="UP000026962"/>
    </source>
</evidence>
<dbReference type="PANTHER" id="PTHR11945:SF629">
    <property type="entry name" value="OS02G0164450 PROTEIN"/>
    <property type="match status" value="1"/>
</dbReference>
<dbReference type="HOGENOM" id="CLU_053053_13_1_1"/>
<dbReference type="GO" id="GO:0046983">
    <property type="term" value="F:protein dimerization activity"/>
    <property type="evidence" value="ECO:0007669"/>
    <property type="project" value="InterPro"/>
</dbReference>
<dbReference type="EnsemblPlants" id="OPUNC09G08220.1">
    <property type="protein sequence ID" value="OPUNC09G08220.1"/>
    <property type="gene ID" value="OPUNC09G08220"/>
</dbReference>
<dbReference type="Proteomes" id="UP000026962">
    <property type="component" value="Chromosome 9"/>
</dbReference>
<accession>A0A0E0M104</accession>
<proteinExistence type="predicted"/>
<name>A0A0E0M104_ORYPU</name>
<dbReference type="PROSITE" id="PS50066">
    <property type="entry name" value="MADS_BOX_2"/>
    <property type="match status" value="1"/>
</dbReference>
<dbReference type="InterPro" id="IPR002100">
    <property type="entry name" value="TF_MADSbox"/>
</dbReference>
<reference evidence="7" key="1">
    <citation type="submission" date="2015-04" db="UniProtKB">
        <authorList>
            <consortium name="EnsemblPlants"/>
        </authorList>
    </citation>
    <scope>IDENTIFICATION</scope>
</reference>
<dbReference type="GO" id="GO:0005634">
    <property type="term" value="C:nucleus"/>
    <property type="evidence" value="ECO:0007669"/>
    <property type="project" value="UniProtKB-SubCell"/>
</dbReference>
<evidence type="ECO:0000256" key="2">
    <source>
        <dbReference type="ARBA" id="ARBA00023015"/>
    </source>
</evidence>
<dbReference type="STRING" id="4537.A0A0E0M104"/>
<keyword evidence="5" id="KW-0539">Nucleus</keyword>
<evidence type="ECO:0000256" key="3">
    <source>
        <dbReference type="ARBA" id="ARBA00023125"/>
    </source>
</evidence>
<evidence type="ECO:0000313" key="7">
    <source>
        <dbReference type="EnsemblPlants" id="OPUNC09G08220.1"/>
    </source>
</evidence>
<evidence type="ECO:0000259" key="6">
    <source>
        <dbReference type="PROSITE" id="PS50066"/>
    </source>
</evidence>
<keyword evidence="8" id="KW-1185">Reference proteome</keyword>
<organism evidence="7">
    <name type="scientific">Oryza punctata</name>
    <name type="common">Red rice</name>
    <dbReference type="NCBI Taxonomy" id="4537"/>
    <lineage>
        <taxon>Eukaryota</taxon>
        <taxon>Viridiplantae</taxon>
        <taxon>Streptophyta</taxon>
        <taxon>Embryophyta</taxon>
        <taxon>Tracheophyta</taxon>
        <taxon>Spermatophyta</taxon>
        <taxon>Magnoliopsida</taxon>
        <taxon>Liliopsida</taxon>
        <taxon>Poales</taxon>
        <taxon>Poaceae</taxon>
        <taxon>BOP clade</taxon>
        <taxon>Oryzoideae</taxon>
        <taxon>Oryzeae</taxon>
        <taxon>Oryzinae</taxon>
        <taxon>Oryza</taxon>
    </lineage>
</organism>
<dbReference type="SMART" id="SM00432">
    <property type="entry name" value="MADS"/>
    <property type="match status" value="1"/>
</dbReference>
<evidence type="ECO:0000256" key="1">
    <source>
        <dbReference type="ARBA" id="ARBA00004123"/>
    </source>
</evidence>
<sequence>MAALAPRRPSLGWQKIKIQRIESEEARQVCFSKSRASFFEKASELCILCSADAAAVVFSPTAKAYSFGQPSVECILERFLQESATTETQQGRVRVNGGMVGS</sequence>
<dbReference type="Gramene" id="OPUNC09G08220.1">
    <property type="protein sequence ID" value="OPUNC09G08220.1"/>
    <property type="gene ID" value="OPUNC09G08220"/>
</dbReference>
<dbReference type="AlphaFoldDB" id="A0A0E0M104"/>
<dbReference type="GO" id="GO:0000978">
    <property type="term" value="F:RNA polymerase II cis-regulatory region sequence-specific DNA binding"/>
    <property type="evidence" value="ECO:0007669"/>
    <property type="project" value="TreeGrafter"/>
</dbReference>
<evidence type="ECO:0000256" key="5">
    <source>
        <dbReference type="ARBA" id="ARBA00023242"/>
    </source>
</evidence>
<dbReference type="FunFam" id="3.40.1810.10:FF:000006">
    <property type="entry name" value="Agamous-like MADS-box protein AGL62"/>
    <property type="match status" value="1"/>
</dbReference>
<comment type="subcellular location">
    <subcellularLocation>
        <location evidence="1">Nucleus</location>
    </subcellularLocation>
</comment>
<keyword evidence="4" id="KW-0804">Transcription</keyword>